<feature type="domain" description="Aminoacyl-tRNA synthetase class Ia" evidence="13">
    <location>
        <begin position="16"/>
        <end position="688"/>
    </location>
</feature>
<evidence type="ECO:0000256" key="9">
    <source>
        <dbReference type="ARBA" id="ARBA00023146"/>
    </source>
</evidence>
<gene>
    <name evidence="16" type="ORF">B1A_07957</name>
</gene>
<dbReference type="InterPro" id="IPR013155">
    <property type="entry name" value="M/V/L/I-tRNA-synth_anticd-bd"/>
</dbReference>
<evidence type="ECO:0000256" key="7">
    <source>
        <dbReference type="ARBA" id="ARBA00022840"/>
    </source>
</evidence>
<dbReference type="NCBIfam" id="NF004349">
    <property type="entry name" value="PRK05729.1"/>
    <property type="match status" value="1"/>
</dbReference>
<evidence type="ECO:0000313" key="16">
    <source>
        <dbReference type="EMBL" id="EQD66815.1"/>
    </source>
</evidence>
<comment type="caution">
    <text evidence="16">The sequence shown here is derived from an EMBL/GenBank/DDBJ whole genome shotgun (WGS) entry which is preliminary data.</text>
</comment>
<accession>T1CHP0</accession>
<evidence type="ECO:0000256" key="11">
    <source>
        <dbReference type="ARBA" id="ARBA00047552"/>
    </source>
</evidence>
<sequence>MPLSASFEPGSIESQCYARWQRLDCFKPSGTGDPYCILLPPPNVTGTLHMGHAFQQTIMDALIRHARMSGRRTLWQGGTDHAGIATQKIVENQLAAEGKTRHDLGRDAFVERVWQWKQHSGSTIGNQMQRLGASIDGSRERFTMDDGLSAAVRKVFVEWYRAGLIYRGMRLVHWDPVLQTAVSDLEVNNEERDGFLWSILYPFSDATLRGSDGKPGLVVATTRPETMLGDVAVAVHPEDERYAHLVGKTLQLPLTRRHIPIIADSYVDREFGTGCVKITPAHDFNDYAIGQRHKLPMQSVLTLDAKIVSRADEERIYAGGRISLHTAHLGIAQFITDHIPHAYRGLDRYDARKSIVADLDAQGLLIETKPHKLQVPISQRSDAVIEPMLTDQWFVDLTSTELPSGRAHPPGGPGGKTQITEPALQAVTSGAITFVPENWATTYTQWLENIQDWCISRQLWWGHRIPAWYDSVGNIFVGESEEDALAHSRAQGWPEPSGPLLQDNDVLDTWFSSALWPFSTMGWPKADGPVVIDGKQVADWSRDQAFLPSAVLVTGFDIIFFWVARMVMATTYFVGRNPDGTYIPERQALKDRVPFRKVYINAIVRDAEGQKMSKSKGNTLDPLDLIDGIGLEDLVKKSTASLLIPQVRARVEKRIRKDYPEGIKAVGTDALRFTFAALATHGRTINFDLKRAEGYKNFCNKLWNAARFVLMHTEGFSAAGEPTRVTLAEKWIHQRFWWTMELVTREFRNYRFDLVAHHLYQFVWNDYCDWFVELAKLALHGDDEAAAQSTRHTLLYILEGILRALHPITPFVTEEIWQEVAPRLGLTQPSILARPYPDVREPSAEMSADEYAEAQARILATAVTLETSRITFLIDAVERLRSIRSQFGLAPSRQVPLLIEGRLIDPKLFSDIEPMLRALCRIESIRHLDADAPVPAAASAPFQGAKLLIPLAGLIDLDAERARVARELKRVESEIAKCEAKLGSATFVANAPTAVVEQERQRLDKWRDDHAKLGAQAVRLAESVMP</sequence>
<reference evidence="16" key="1">
    <citation type="submission" date="2013-08" db="EMBL/GenBank/DDBJ databases">
        <authorList>
            <person name="Mendez C."/>
            <person name="Richter M."/>
            <person name="Ferrer M."/>
            <person name="Sanchez J."/>
        </authorList>
    </citation>
    <scope>NUCLEOTIDE SEQUENCE</scope>
</reference>
<evidence type="ECO:0000256" key="5">
    <source>
        <dbReference type="ARBA" id="ARBA00022598"/>
    </source>
</evidence>
<dbReference type="PANTHER" id="PTHR11946">
    <property type="entry name" value="VALYL-TRNA SYNTHETASES"/>
    <property type="match status" value="1"/>
</dbReference>
<keyword evidence="4" id="KW-0963">Cytoplasm</keyword>
<keyword evidence="6" id="KW-0547">Nucleotide-binding</keyword>
<evidence type="ECO:0000259" key="15">
    <source>
        <dbReference type="Pfam" id="PF10458"/>
    </source>
</evidence>
<keyword evidence="5 16" id="KW-0436">Ligase</keyword>
<dbReference type="EMBL" id="AUZX01005700">
    <property type="protein sequence ID" value="EQD66815.1"/>
    <property type="molecule type" value="Genomic_DNA"/>
</dbReference>
<dbReference type="CDD" id="cd00817">
    <property type="entry name" value="ValRS_core"/>
    <property type="match status" value="1"/>
</dbReference>
<protein>
    <recommendedName>
        <fullName evidence="3">valine--tRNA ligase</fullName>
        <ecNumber evidence="3">6.1.1.9</ecNumber>
    </recommendedName>
    <alternativeName>
        <fullName evidence="10">Valyl-tRNA synthetase</fullName>
    </alternativeName>
</protein>
<dbReference type="InterPro" id="IPR014729">
    <property type="entry name" value="Rossmann-like_a/b/a_fold"/>
</dbReference>
<comment type="subcellular location">
    <subcellularLocation>
        <location evidence="1">Cytoplasm</location>
    </subcellularLocation>
</comment>
<dbReference type="SUPFAM" id="SSF46589">
    <property type="entry name" value="tRNA-binding arm"/>
    <property type="match status" value="1"/>
</dbReference>
<evidence type="ECO:0000256" key="8">
    <source>
        <dbReference type="ARBA" id="ARBA00022917"/>
    </source>
</evidence>
<dbReference type="FunFam" id="3.40.50.620:FF:000032">
    <property type="entry name" value="Valine--tRNA ligase"/>
    <property type="match status" value="1"/>
</dbReference>
<dbReference type="Gene3D" id="3.90.740.10">
    <property type="entry name" value="Valyl/Leucyl/Isoleucyl-tRNA synthetase, editing domain"/>
    <property type="match status" value="1"/>
</dbReference>
<evidence type="ECO:0000259" key="14">
    <source>
        <dbReference type="Pfam" id="PF08264"/>
    </source>
</evidence>
<dbReference type="InterPro" id="IPR009080">
    <property type="entry name" value="tRNAsynth_Ia_anticodon-bd"/>
</dbReference>
<dbReference type="EC" id="6.1.1.9" evidence="3"/>
<dbReference type="Pfam" id="PF08264">
    <property type="entry name" value="Anticodon_1"/>
    <property type="match status" value="1"/>
</dbReference>
<dbReference type="SUPFAM" id="SSF47323">
    <property type="entry name" value="Anticodon-binding domain of a subclass of class I aminoacyl-tRNA synthetases"/>
    <property type="match status" value="1"/>
</dbReference>
<dbReference type="Pfam" id="PF00133">
    <property type="entry name" value="tRNA-synt_1"/>
    <property type="match status" value="1"/>
</dbReference>
<dbReference type="GO" id="GO:0006438">
    <property type="term" value="P:valyl-tRNA aminoacylation"/>
    <property type="evidence" value="ECO:0007669"/>
    <property type="project" value="InterPro"/>
</dbReference>
<keyword evidence="8" id="KW-0648">Protein biosynthesis</keyword>
<dbReference type="GO" id="GO:0004832">
    <property type="term" value="F:valine-tRNA ligase activity"/>
    <property type="evidence" value="ECO:0007669"/>
    <property type="project" value="UniProtKB-EC"/>
</dbReference>
<dbReference type="InterPro" id="IPR010978">
    <property type="entry name" value="tRNA-bd_arm"/>
</dbReference>
<dbReference type="Pfam" id="PF10458">
    <property type="entry name" value="Val_tRNA-synt_C"/>
    <property type="match status" value="1"/>
</dbReference>
<dbReference type="GO" id="GO:0002161">
    <property type="term" value="F:aminoacyl-tRNA deacylase activity"/>
    <property type="evidence" value="ECO:0007669"/>
    <property type="project" value="InterPro"/>
</dbReference>
<dbReference type="InterPro" id="IPR037118">
    <property type="entry name" value="Val-tRNA_synth_C_sf"/>
</dbReference>
<dbReference type="PRINTS" id="PR00986">
    <property type="entry name" value="TRNASYNTHVAL"/>
</dbReference>
<dbReference type="InterPro" id="IPR002300">
    <property type="entry name" value="aa-tRNA-synth_Ia"/>
</dbReference>
<keyword evidence="7" id="KW-0067">ATP-binding</keyword>
<evidence type="ECO:0000256" key="3">
    <source>
        <dbReference type="ARBA" id="ARBA00013169"/>
    </source>
</evidence>
<evidence type="ECO:0000256" key="4">
    <source>
        <dbReference type="ARBA" id="ARBA00022490"/>
    </source>
</evidence>
<reference evidence="16" key="2">
    <citation type="journal article" date="2014" name="ISME J.">
        <title>Microbial stratification in low pH oxic and suboxic macroscopic growths along an acid mine drainage.</title>
        <authorList>
            <person name="Mendez-Garcia C."/>
            <person name="Mesa V."/>
            <person name="Sprenger R.R."/>
            <person name="Richter M."/>
            <person name="Diez M.S."/>
            <person name="Solano J."/>
            <person name="Bargiela R."/>
            <person name="Golyshina O.V."/>
            <person name="Manteca A."/>
            <person name="Ramos J.L."/>
            <person name="Gallego J.R."/>
            <person name="Llorente I."/>
            <person name="Martins Dos Santos V.A."/>
            <person name="Jensen O.N."/>
            <person name="Pelaez A.I."/>
            <person name="Sanchez J."/>
            <person name="Ferrer M."/>
        </authorList>
    </citation>
    <scope>NUCLEOTIDE SEQUENCE</scope>
</reference>
<dbReference type="SUPFAM" id="SSF52374">
    <property type="entry name" value="Nucleotidylyl transferase"/>
    <property type="match status" value="1"/>
</dbReference>
<dbReference type="InterPro" id="IPR019499">
    <property type="entry name" value="Val-tRNA_synth_tRNA-bd"/>
</dbReference>
<dbReference type="PANTHER" id="PTHR11946:SF93">
    <property type="entry name" value="VALINE--TRNA LIGASE, CHLOROPLASTIC_MITOCHONDRIAL 2"/>
    <property type="match status" value="1"/>
</dbReference>
<feature type="domain" description="Valyl-tRNA synthetase tRNA-binding arm" evidence="15">
    <location>
        <begin position="956"/>
        <end position="1016"/>
    </location>
</feature>
<organism evidence="16">
    <name type="scientific">mine drainage metagenome</name>
    <dbReference type="NCBI Taxonomy" id="410659"/>
    <lineage>
        <taxon>unclassified sequences</taxon>
        <taxon>metagenomes</taxon>
        <taxon>ecological metagenomes</taxon>
    </lineage>
</organism>
<evidence type="ECO:0000256" key="1">
    <source>
        <dbReference type="ARBA" id="ARBA00004496"/>
    </source>
</evidence>
<proteinExistence type="inferred from homology"/>
<evidence type="ECO:0000256" key="6">
    <source>
        <dbReference type="ARBA" id="ARBA00022741"/>
    </source>
</evidence>
<dbReference type="Gene3D" id="1.10.730.10">
    <property type="entry name" value="Isoleucyl-tRNA Synthetase, Domain 1"/>
    <property type="match status" value="1"/>
</dbReference>
<dbReference type="GO" id="GO:0005829">
    <property type="term" value="C:cytosol"/>
    <property type="evidence" value="ECO:0007669"/>
    <property type="project" value="TreeGrafter"/>
</dbReference>
<dbReference type="CDD" id="cd07962">
    <property type="entry name" value="Anticodon_Ia_Val"/>
    <property type="match status" value="1"/>
</dbReference>
<dbReference type="InterPro" id="IPR001412">
    <property type="entry name" value="aa-tRNA-synth_I_CS"/>
</dbReference>
<dbReference type="HAMAP" id="MF_02004">
    <property type="entry name" value="Val_tRNA_synth_type1"/>
    <property type="match status" value="1"/>
</dbReference>
<dbReference type="InterPro" id="IPR009008">
    <property type="entry name" value="Val/Leu/Ile-tRNA-synth_edit"/>
</dbReference>
<dbReference type="InterPro" id="IPR033705">
    <property type="entry name" value="Anticodon_Ia_Val"/>
</dbReference>
<dbReference type="AlphaFoldDB" id="T1CHP0"/>
<keyword evidence="12" id="KW-0175">Coiled coil</keyword>
<dbReference type="FunFam" id="1.10.287.380:FF:000001">
    <property type="entry name" value="Valine--tRNA ligase"/>
    <property type="match status" value="1"/>
</dbReference>
<feature type="coiled-coil region" evidence="12">
    <location>
        <begin position="954"/>
        <end position="1016"/>
    </location>
</feature>
<dbReference type="SUPFAM" id="SSF50677">
    <property type="entry name" value="ValRS/IleRS/LeuRS editing domain"/>
    <property type="match status" value="1"/>
</dbReference>
<keyword evidence="9 16" id="KW-0030">Aminoacyl-tRNA synthetase</keyword>
<dbReference type="Gene3D" id="3.40.50.620">
    <property type="entry name" value="HUPs"/>
    <property type="match status" value="2"/>
</dbReference>
<dbReference type="GO" id="GO:0005524">
    <property type="term" value="F:ATP binding"/>
    <property type="evidence" value="ECO:0007669"/>
    <property type="project" value="UniProtKB-KW"/>
</dbReference>
<dbReference type="PROSITE" id="PS00178">
    <property type="entry name" value="AA_TRNA_LIGASE_I"/>
    <property type="match status" value="1"/>
</dbReference>
<evidence type="ECO:0000256" key="12">
    <source>
        <dbReference type="SAM" id="Coils"/>
    </source>
</evidence>
<comment type="subunit">
    <text evidence="2">Monomer.</text>
</comment>
<dbReference type="InterPro" id="IPR002303">
    <property type="entry name" value="Valyl-tRNA_ligase"/>
</dbReference>
<evidence type="ECO:0000259" key="13">
    <source>
        <dbReference type="Pfam" id="PF00133"/>
    </source>
</evidence>
<name>T1CHP0_9ZZZZ</name>
<feature type="domain" description="Methionyl/Valyl/Leucyl/Isoleucyl-tRNA synthetase anticodon-binding" evidence="14">
    <location>
        <begin position="729"/>
        <end position="896"/>
    </location>
</feature>
<dbReference type="Gene3D" id="1.10.287.380">
    <property type="entry name" value="Valyl-tRNA synthetase, C-terminal domain"/>
    <property type="match status" value="1"/>
</dbReference>
<evidence type="ECO:0000256" key="10">
    <source>
        <dbReference type="ARBA" id="ARBA00029936"/>
    </source>
</evidence>
<evidence type="ECO:0000256" key="2">
    <source>
        <dbReference type="ARBA" id="ARBA00011245"/>
    </source>
</evidence>
<comment type="catalytic activity">
    <reaction evidence="11">
        <text>tRNA(Val) + L-valine + ATP = L-valyl-tRNA(Val) + AMP + diphosphate</text>
        <dbReference type="Rhea" id="RHEA:10704"/>
        <dbReference type="Rhea" id="RHEA-COMP:9672"/>
        <dbReference type="Rhea" id="RHEA-COMP:9708"/>
        <dbReference type="ChEBI" id="CHEBI:30616"/>
        <dbReference type="ChEBI" id="CHEBI:33019"/>
        <dbReference type="ChEBI" id="CHEBI:57762"/>
        <dbReference type="ChEBI" id="CHEBI:78442"/>
        <dbReference type="ChEBI" id="CHEBI:78537"/>
        <dbReference type="ChEBI" id="CHEBI:456215"/>
        <dbReference type="EC" id="6.1.1.9"/>
    </reaction>
</comment>
<dbReference type="NCBIfam" id="TIGR00422">
    <property type="entry name" value="valS"/>
    <property type="match status" value="1"/>
</dbReference>